<name>A0A814XDK3_9BILA</name>
<evidence type="ECO:0000313" key="2">
    <source>
        <dbReference type="EMBL" id="CAF1114806.1"/>
    </source>
</evidence>
<evidence type="ECO:0000313" key="5">
    <source>
        <dbReference type="EMBL" id="CAF3981452.1"/>
    </source>
</evidence>
<keyword evidence="1" id="KW-0812">Transmembrane</keyword>
<protein>
    <recommendedName>
        <fullName evidence="7">G-protein coupled receptors family 1 profile domain-containing protein</fullName>
    </recommendedName>
</protein>
<comment type="caution">
    <text evidence="3">The sequence shown here is derived from an EMBL/GenBank/DDBJ whole genome shotgun (WGS) entry which is preliminary data.</text>
</comment>
<feature type="transmembrane region" description="Helical" evidence="1">
    <location>
        <begin position="97"/>
        <end position="115"/>
    </location>
</feature>
<feature type="transmembrane region" description="Helical" evidence="1">
    <location>
        <begin position="135"/>
        <end position="154"/>
    </location>
</feature>
<dbReference type="OrthoDB" id="9987718at2759"/>
<feature type="transmembrane region" description="Helical" evidence="1">
    <location>
        <begin position="20"/>
        <end position="45"/>
    </location>
</feature>
<proteinExistence type="predicted"/>
<accession>A0A814XDK3</accession>
<evidence type="ECO:0000256" key="1">
    <source>
        <dbReference type="SAM" id="Phobius"/>
    </source>
</evidence>
<dbReference type="Proteomes" id="UP000663829">
    <property type="component" value="Unassembled WGS sequence"/>
</dbReference>
<feature type="transmembrane region" description="Helical" evidence="1">
    <location>
        <begin position="264"/>
        <end position="284"/>
    </location>
</feature>
<evidence type="ECO:0000313" key="4">
    <source>
        <dbReference type="EMBL" id="CAF3884629.1"/>
    </source>
</evidence>
<feature type="transmembrane region" description="Helical" evidence="1">
    <location>
        <begin position="174"/>
        <end position="200"/>
    </location>
</feature>
<evidence type="ECO:0000313" key="3">
    <source>
        <dbReference type="EMBL" id="CAF1217884.1"/>
    </source>
</evidence>
<dbReference type="AlphaFoldDB" id="A0A814XDK3"/>
<dbReference type="EMBL" id="CAJOBC010009189">
    <property type="protein sequence ID" value="CAF3981452.1"/>
    <property type="molecule type" value="Genomic_DNA"/>
</dbReference>
<dbReference type="Gene3D" id="1.20.1070.10">
    <property type="entry name" value="Rhodopsin 7-helix transmembrane proteins"/>
    <property type="match status" value="1"/>
</dbReference>
<evidence type="ECO:0000313" key="6">
    <source>
        <dbReference type="Proteomes" id="UP000663829"/>
    </source>
</evidence>
<keyword evidence="6" id="KW-1185">Reference proteome</keyword>
<organism evidence="3 6">
    <name type="scientific">Didymodactylos carnosus</name>
    <dbReference type="NCBI Taxonomy" id="1234261"/>
    <lineage>
        <taxon>Eukaryota</taxon>
        <taxon>Metazoa</taxon>
        <taxon>Spiralia</taxon>
        <taxon>Gnathifera</taxon>
        <taxon>Rotifera</taxon>
        <taxon>Eurotatoria</taxon>
        <taxon>Bdelloidea</taxon>
        <taxon>Philodinida</taxon>
        <taxon>Philodinidae</taxon>
        <taxon>Didymodactylos</taxon>
    </lineage>
</organism>
<dbReference type="Proteomes" id="UP000677228">
    <property type="component" value="Unassembled WGS sequence"/>
</dbReference>
<dbReference type="Proteomes" id="UP000682733">
    <property type="component" value="Unassembled WGS sequence"/>
</dbReference>
<evidence type="ECO:0008006" key="7">
    <source>
        <dbReference type="Google" id="ProtNLM"/>
    </source>
</evidence>
<reference evidence="3" key="1">
    <citation type="submission" date="2021-02" db="EMBL/GenBank/DDBJ databases">
        <authorList>
            <person name="Nowell W R."/>
        </authorList>
    </citation>
    <scope>NUCLEOTIDE SEQUENCE</scope>
</reference>
<sequence length="312" mass="35782">MNNTTTLAQSAATTGYVLELYYLLIIVLSAFVGICFSLACLIRFLREPKLRTHFNYLFHYVIIFCIIGGLFSGPYFIAGYDLILFQKSIEFCHLHVVTGYFYFIAIPTTICFTSIERHVVMFRRNGVLTWKRQLIPFSLIILYCFLVVCSFALIPQCNYLPCVPCTNLNVHILLAWQTCSFILPLIITMLSTLAFLFRLYNYFNEQARIRNGIDKQQSKTLKIVAIQAIIYLLWCSVVYCPPNIYNFLVAYNSKRYTSSLMKTIGGVISNCGLQAYPIITFFLFKSTTKSIYAQSTSRNTNKSPQEQNTTST</sequence>
<dbReference type="EMBL" id="CAJNOK010010401">
    <property type="protein sequence ID" value="CAF1114806.1"/>
    <property type="molecule type" value="Genomic_DNA"/>
</dbReference>
<feature type="transmembrane region" description="Helical" evidence="1">
    <location>
        <begin position="221"/>
        <end position="244"/>
    </location>
</feature>
<gene>
    <name evidence="3" type="ORF">GPM918_LOCUS24540</name>
    <name evidence="2" type="ORF">OVA965_LOCUS19911</name>
    <name evidence="5" type="ORF">SRO942_LOCUS24539</name>
    <name evidence="4" type="ORF">TMI583_LOCUS20124</name>
</gene>
<dbReference type="Proteomes" id="UP000681722">
    <property type="component" value="Unassembled WGS sequence"/>
</dbReference>
<dbReference type="EMBL" id="CAJNOQ010009188">
    <property type="protein sequence ID" value="CAF1217884.1"/>
    <property type="molecule type" value="Genomic_DNA"/>
</dbReference>
<keyword evidence="1" id="KW-0472">Membrane</keyword>
<feature type="transmembrane region" description="Helical" evidence="1">
    <location>
        <begin position="57"/>
        <end position="77"/>
    </location>
</feature>
<dbReference type="EMBL" id="CAJOBA010014620">
    <property type="protein sequence ID" value="CAF3884629.1"/>
    <property type="molecule type" value="Genomic_DNA"/>
</dbReference>
<dbReference type="SUPFAM" id="SSF81321">
    <property type="entry name" value="Family A G protein-coupled receptor-like"/>
    <property type="match status" value="1"/>
</dbReference>
<keyword evidence="1" id="KW-1133">Transmembrane helix</keyword>